<organism evidence="2">
    <name type="scientific">hydrocarbon metagenome</name>
    <dbReference type="NCBI Taxonomy" id="938273"/>
    <lineage>
        <taxon>unclassified sequences</taxon>
        <taxon>metagenomes</taxon>
        <taxon>ecological metagenomes</taxon>
    </lineage>
</organism>
<dbReference type="GO" id="GO:0005886">
    <property type="term" value="C:plasma membrane"/>
    <property type="evidence" value="ECO:0007669"/>
    <property type="project" value="TreeGrafter"/>
</dbReference>
<dbReference type="InterPro" id="IPR000160">
    <property type="entry name" value="GGDEF_dom"/>
</dbReference>
<gene>
    <name evidence="2" type="ORF">ASZ90_003018</name>
</gene>
<proteinExistence type="predicted"/>
<evidence type="ECO:0000313" key="2">
    <source>
        <dbReference type="EMBL" id="KUG27123.1"/>
    </source>
</evidence>
<dbReference type="Gene3D" id="3.30.70.270">
    <property type="match status" value="1"/>
</dbReference>
<feature type="domain" description="GGDEF" evidence="1">
    <location>
        <begin position="195"/>
        <end position="345"/>
    </location>
</feature>
<dbReference type="PROSITE" id="PS50887">
    <property type="entry name" value="GGDEF"/>
    <property type="match status" value="1"/>
</dbReference>
<dbReference type="SMART" id="SM00267">
    <property type="entry name" value="GGDEF"/>
    <property type="match status" value="1"/>
</dbReference>
<dbReference type="GO" id="GO:0043709">
    <property type="term" value="P:cell adhesion involved in single-species biofilm formation"/>
    <property type="evidence" value="ECO:0007669"/>
    <property type="project" value="TreeGrafter"/>
</dbReference>
<dbReference type="GO" id="GO:0052621">
    <property type="term" value="F:diguanylate cyclase activity"/>
    <property type="evidence" value="ECO:0007669"/>
    <property type="project" value="TreeGrafter"/>
</dbReference>
<protein>
    <submittedName>
        <fullName evidence="2">Ggdef domain protein</fullName>
    </submittedName>
</protein>
<dbReference type="FunFam" id="3.30.70.270:FF:000001">
    <property type="entry name" value="Diguanylate cyclase domain protein"/>
    <property type="match status" value="1"/>
</dbReference>
<reference evidence="2" key="1">
    <citation type="journal article" date="2015" name="Proc. Natl. Acad. Sci. U.S.A.">
        <title>Networks of energetic and metabolic interactions define dynamics in microbial communities.</title>
        <authorList>
            <person name="Embree M."/>
            <person name="Liu J.K."/>
            <person name="Al-Bassam M.M."/>
            <person name="Zengler K."/>
        </authorList>
    </citation>
    <scope>NUCLEOTIDE SEQUENCE</scope>
</reference>
<dbReference type="SUPFAM" id="SSF55073">
    <property type="entry name" value="Nucleotide cyclase"/>
    <property type="match status" value="1"/>
</dbReference>
<dbReference type="PANTHER" id="PTHR45138:SF9">
    <property type="entry name" value="DIGUANYLATE CYCLASE DGCM-RELATED"/>
    <property type="match status" value="1"/>
</dbReference>
<dbReference type="InterPro" id="IPR050469">
    <property type="entry name" value="Diguanylate_Cyclase"/>
</dbReference>
<accession>A0A0W8G3P7</accession>
<dbReference type="AlphaFoldDB" id="A0A0W8G3P7"/>
<name>A0A0W8G3P7_9ZZZZ</name>
<dbReference type="GO" id="GO:1902201">
    <property type="term" value="P:negative regulation of bacterial-type flagellum-dependent cell motility"/>
    <property type="evidence" value="ECO:0007669"/>
    <property type="project" value="TreeGrafter"/>
</dbReference>
<dbReference type="PANTHER" id="PTHR45138">
    <property type="entry name" value="REGULATORY COMPONENTS OF SENSORY TRANSDUCTION SYSTEM"/>
    <property type="match status" value="1"/>
</dbReference>
<sequence>MTNDSPSSRAPAFCSEDLCGTLDRLGVPRESKWRGLILYMRSIKDYDFLDATQKELIQQLVVNVLREKDFSEATFKEVVRQNEHILHDPWRRKVAASLKEAAKLVGEMYQIMGRRRGHVEDLEAATVQAVESGKELDEVLSDIRKGFHDMVADMEKDVDVLQELSLTDPLTGIGNRRAFDQTAVEAMEMAERLREPLALLMIDIDHFKHFNDEHGHRIGDQALSTVGSLLKGLAEEYGTGPGQAITPTRYGGEEFAVILSGFSKTQAGDLAEIARGRIGRYHFVIRDLSGEVITSGIKLKVSIGVAELLQDCGMAADLAHLVEAADKALYQAKAQGRNRVCLYDPA</sequence>
<comment type="caution">
    <text evidence="2">The sequence shown here is derived from an EMBL/GenBank/DDBJ whole genome shotgun (WGS) entry which is preliminary data.</text>
</comment>
<dbReference type="CDD" id="cd01949">
    <property type="entry name" value="GGDEF"/>
    <property type="match status" value="1"/>
</dbReference>
<dbReference type="EMBL" id="LNQE01000360">
    <property type="protein sequence ID" value="KUG27123.1"/>
    <property type="molecule type" value="Genomic_DNA"/>
</dbReference>
<dbReference type="Pfam" id="PF00990">
    <property type="entry name" value="GGDEF"/>
    <property type="match status" value="1"/>
</dbReference>
<dbReference type="InterPro" id="IPR043128">
    <property type="entry name" value="Rev_trsase/Diguanyl_cyclase"/>
</dbReference>
<dbReference type="NCBIfam" id="TIGR00254">
    <property type="entry name" value="GGDEF"/>
    <property type="match status" value="1"/>
</dbReference>
<evidence type="ECO:0000259" key="1">
    <source>
        <dbReference type="PROSITE" id="PS50887"/>
    </source>
</evidence>
<dbReference type="InterPro" id="IPR029787">
    <property type="entry name" value="Nucleotide_cyclase"/>
</dbReference>